<dbReference type="NCBIfam" id="TIGR03619">
    <property type="entry name" value="F420_Rv2161c"/>
    <property type="match status" value="1"/>
</dbReference>
<dbReference type="RefSeq" id="WP_164343207.1">
    <property type="nucleotide sequence ID" value="NZ_JAAGLQ010000163.1"/>
</dbReference>
<evidence type="ECO:0000313" key="6">
    <source>
        <dbReference type="EMBL" id="NEA15354.1"/>
    </source>
</evidence>
<dbReference type="InterPro" id="IPR011251">
    <property type="entry name" value="Luciferase-like_dom"/>
</dbReference>
<dbReference type="Proteomes" id="UP000471293">
    <property type="component" value="Unassembled WGS sequence"/>
</dbReference>
<proteinExistence type="predicted"/>
<keyword evidence="2" id="KW-0288">FMN</keyword>
<accession>A0A6N9TV36</accession>
<feature type="domain" description="Luciferase-like" evidence="5">
    <location>
        <begin position="14"/>
        <end position="260"/>
    </location>
</feature>
<evidence type="ECO:0000256" key="3">
    <source>
        <dbReference type="ARBA" id="ARBA00023002"/>
    </source>
</evidence>
<evidence type="ECO:0000256" key="4">
    <source>
        <dbReference type="ARBA" id="ARBA00023033"/>
    </source>
</evidence>
<dbReference type="EC" id="1.-.-.-" evidence="6"/>
<dbReference type="Gene3D" id="3.20.20.30">
    <property type="entry name" value="Luciferase-like domain"/>
    <property type="match status" value="1"/>
</dbReference>
<organism evidence="6 7">
    <name type="scientific">Streptomyces halstedii</name>
    <dbReference type="NCBI Taxonomy" id="1944"/>
    <lineage>
        <taxon>Bacteria</taxon>
        <taxon>Bacillati</taxon>
        <taxon>Actinomycetota</taxon>
        <taxon>Actinomycetes</taxon>
        <taxon>Kitasatosporales</taxon>
        <taxon>Streptomycetaceae</taxon>
        <taxon>Streptomyces</taxon>
    </lineage>
</organism>
<dbReference type="InterPro" id="IPR050172">
    <property type="entry name" value="SsuD_RutA_monooxygenase"/>
</dbReference>
<keyword evidence="3 6" id="KW-0560">Oxidoreductase</keyword>
<evidence type="ECO:0000256" key="1">
    <source>
        <dbReference type="ARBA" id="ARBA00022630"/>
    </source>
</evidence>
<keyword evidence="1" id="KW-0285">Flavoprotein</keyword>
<evidence type="ECO:0000256" key="2">
    <source>
        <dbReference type="ARBA" id="ARBA00022643"/>
    </source>
</evidence>
<dbReference type="PANTHER" id="PTHR42847">
    <property type="entry name" value="ALKANESULFONATE MONOOXYGENASE"/>
    <property type="match status" value="1"/>
</dbReference>
<comment type="caution">
    <text evidence="6">The sequence shown here is derived from an EMBL/GenBank/DDBJ whole genome shotgun (WGS) entry which is preliminary data.</text>
</comment>
<dbReference type="Pfam" id="PF00296">
    <property type="entry name" value="Bac_luciferase"/>
    <property type="match status" value="1"/>
</dbReference>
<dbReference type="InterPro" id="IPR036661">
    <property type="entry name" value="Luciferase-like_sf"/>
</dbReference>
<name>A0A6N9TV36_STRHA</name>
<dbReference type="PANTHER" id="PTHR42847:SF4">
    <property type="entry name" value="ALKANESULFONATE MONOOXYGENASE-RELATED"/>
    <property type="match status" value="1"/>
</dbReference>
<dbReference type="AlphaFoldDB" id="A0A6N9TV36"/>
<dbReference type="EMBL" id="JAAGLQ010000163">
    <property type="protein sequence ID" value="NEA15354.1"/>
    <property type="molecule type" value="Genomic_DNA"/>
</dbReference>
<keyword evidence="4" id="KW-0503">Monooxygenase</keyword>
<evidence type="ECO:0000259" key="5">
    <source>
        <dbReference type="Pfam" id="PF00296"/>
    </source>
</evidence>
<dbReference type="GO" id="GO:0046306">
    <property type="term" value="P:alkanesulfonate catabolic process"/>
    <property type="evidence" value="ECO:0007669"/>
    <property type="project" value="TreeGrafter"/>
</dbReference>
<dbReference type="InterPro" id="IPR019921">
    <property type="entry name" value="Lucif-like_OxRdtase_Rv2161c"/>
</dbReference>
<sequence length="298" mass="31949">MRIGFTIPQMGPLARQADEAGRFATEAEALGADSLWVGDRLLAPVEPTVGYGGGDTIPEAFRTVLDPFAMMAVAAAATERAEIGSNILQAPWYAPALLARSLTTIDLISGGRLLPGFGTGWSPEEYEAVGVPMKERGVRLDEALDALEAWWTTDPVEFEGEYTRIPATHVGLKPARRPRPPVHLAGFAPAAMRRVARRADGWLPVAKPGSGPFAPESVNVPMAEIRRLAAEAGRDPSEVGVILRVNPAPDTPLDEIVEAIAGAGRETDVDHCFVELMNLAHDVDHALELVRSLLDTAR</sequence>
<gene>
    <name evidence="6" type="ORF">G3I29_07380</name>
</gene>
<protein>
    <submittedName>
        <fullName evidence="6">TIGR03619 family F420-dependent LLM class oxidoreductase</fullName>
        <ecNumber evidence="6">1.-.-.-</ecNumber>
    </submittedName>
</protein>
<dbReference type="SUPFAM" id="SSF51679">
    <property type="entry name" value="Bacterial luciferase-like"/>
    <property type="match status" value="1"/>
</dbReference>
<dbReference type="GO" id="GO:0008726">
    <property type="term" value="F:alkanesulfonate monooxygenase activity"/>
    <property type="evidence" value="ECO:0007669"/>
    <property type="project" value="TreeGrafter"/>
</dbReference>
<evidence type="ECO:0000313" key="7">
    <source>
        <dbReference type="Proteomes" id="UP000471293"/>
    </source>
</evidence>
<reference evidence="6 7" key="1">
    <citation type="submission" date="2020-01" db="EMBL/GenBank/DDBJ databases">
        <title>Insect and environment-associated Actinomycetes.</title>
        <authorList>
            <person name="Currrie C."/>
            <person name="Chevrette M."/>
            <person name="Carlson C."/>
            <person name="Stubbendieck R."/>
            <person name="Wendt-Pienkowski E."/>
        </authorList>
    </citation>
    <scope>NUCLEOTIDE SEQUENCE [LARGE SCALE GENOMIC DNA]</scope>
    <source>
        <strain evidence="6 7">SID11342</strain>
    </source>
</reference>